<dbReference type="PANTHER" id="PTHR33653">
    <property type="entry name" value="RIBONUCLEASE VAPC2"/>
    <property type="match status" value="1"/>
</dbReference>
<dbReference type="CDD" id="cd09881">
    <property type="entry name" value="PIN_VapC4-5_FitB-like"/>
    <property type="match status" value="1"/>
</dbReference>
<organism evidence="8 9">
    <name type="scientific">Dactylococcopsis salina (strain PCC 8305)</name>
    <name type="common">Myxobactron salinum</name>
    <dbReference type="NCBI Taxonomy" id="13035"/>
    <lineage>
        <taxon>Bacteria</taxon>
        <taxon>Bacillati</taxon>
        <taxon>Cyanobacteriota</taxon>
        <taxon>Cyanophyceae</taxon>
        <taxon>Nodosilineales</taxon>
        <taxon>Cymatolegaceae</taxon>
        <taxon>Dactylococcopsis</taxon>
    </lineage>
</organism>
<dbReference type="eggNOG" id="COG1487">
    <property type="taxonomic scope" value="Bacteria"/>
</dbReference>
<dbReference type="RefSeq" id="WP_015230674.1">
    <property type="nucleotide sequence ID" value="NC_019780.1"/>
</dbReference>
<keyword evidence="5" id="KW-0378">Hydrolase</keyword>
<dbReference type="HOGENOM" id="CLU_118482_2_0_3"/>
<evidence type="ECO:0000313" key="9">
    <source>
        <dbReference type="Proteomes" id="UP000010482"/>
    </source>
</evidence>
<gene>
    <name evidence="8" type="ORF">Dacsa_3173</name>
</gene>
<protein>
    <submittedName>
        <fullName evidence="8">Nucleic acid-binding protein, contains PIN domain</fullName>
    </submittedName>
</protein>
<reference evidence="8" key="1">
    <citation type="submission" date="2012-04" db="EMBL/GenBank/DDBJ databases">
        <title>Finished genome of Dactylococcopsis salina PCC 8305.</title>
        <authorList>
            <consortium name="US DOE Joint Genome Institute"/>
            <person name="Gugger M."/>
            <person name="Coursin T."/>
            <person name="Rippka R."/>
            <person name="Tandeau De Marsac N."/>
            <person name="Huntemann M."/>
            <person name="Wei C.-L."/>
            <person name="Han J."/>
            <person name="Detter J.C."/>
            <person name="Han C."/>
            <person name="Tapia R."/>
            <person name="Daligault H."/>
            <person name="Chen A."/>
            <person name="Krypides N."/>
            <person name="Mavromatis K."/>
            <person name="Markowitz V."/>
            <person name="Szeto E."/>
            <person name="Ivanova N."/>
            <person name="Ovchinnikova G."/>
            <person name="Pagani I."/>
            <person name="Pati A."/>
            <person name="Goodwin L."/>
            <person name="Peters L."/>
            <person name="Pitluck S."/>
            <person name="Woyke T."/>
            <person name="Kerfeld C."/>
        </authorList>
    </citation>
    <scope>NUCLEOTIDE SEQUENCE [LARGE SCALE GENOMIC DNA]</scope>
    <source>
        <strain evidence="8">PCC 8305</strain>
    </source>
</reference>
<evidence type="ECO:0000256" key="5">
    <source>
        <dbReference type="ARBA" id="ARBA00022801"/>
    </source>
</evidence>
<dbReference type="InterPro" id="IPR050556">
    <property type="entry name" value="Type_II_TA_system_RNase"/>
</dbReference>
<dbReference type="OrthoDB" id="574223at2"/>
<dbReference type="Proteomes" id="UP000010482">
    <property type="component" value="Chromosome"/>
</dbReference>
<evidence type="ECO:0000256" key="2">
    <source>
        <dbReference type="ARBA" id="ARBA00022649"/>
    </source>
</evidence>
<keyword evidence="4" id="KW-0479">Metal-binding</keyword>
<evidence type="ECO:0000256" key="1">
    <source>
        <dbReference type="ARBA" id="ARBA00001946"/>
    </source>
</evidence>
<keyword evidence="2" id="KW-1277">Toxin-antitoxin system</keyword>
<dbReference type="InterPro" id="IPR029060">
    <property type="entry name" value="PIN-like_dom_sf"/>
</dbReference>
<keyword evidence="9" id="KW-1185">Reference proteome</keyword>
<dbReference type="AlphaFoldDB" id="K9YZ04"/>
<dbReference type="KEGG" id="dsl:Dacsa_3173"/>
<dbReference type="GO" id="GO:0004518">
    <property type="term" value="F:nuclease activity"/>
    <property type="evidence" value="ECO:0007669"/>
    <property type="project" value="UniProtKB-KW"/>
</dbReference>
<dbReference type="GO" id="GO:0046872">
    <property type="term" value="F:metal ion binding"/>
    <property type="evidence" value="ECO:0007669"/>
    <property type="project" value="UniProtKB-KW"/>
</dbReference>
<comment type="similarity">
    <text evidence="7">Belongs to the PINc/VapC protein family.</text>
</comment>
<keyword evidence="3" id="KW-0540">Nuclease</keyword>
<evidence type="ECO:0000313" key="8">
    <source>
        <dbReference type="EMBL" id="AFZ51697.1"/>
    </source>
</evidence>
<dbReference type="STRING" id="13035.Dacsa_3173"/>
<dbReference type="EMBL" id="CP003944">
    <property type="protein sequence ID" value="AFZ51697.1"/>
    <property type="molecule type" value="Genomic_DNA"/>
</dbReference>
<dbReference type="SUPFAM" id="SSF88723">
    <property type="entry name" value="PIN domain-like"/>
    <property type="match status" value="1"/>
</dbReference>
<dbReference type="Gene3D" id="3.40.50.1010">
    <property type="entry name" value="5'-nuclease"/>
    <property type="match status" value="1"/>
</dbReference>
<dbReference type="GO" id="GO:0016787">
    <property type="term" value="F:hydrolase activity"/>
    <property type="evidence" value="ECO:0007669"/>
    <property type="project" value="UniProtKB-KW"/>
</dbReference>
<name>K9YZ04_DACS8</name>
<evidence type="ECO:0000256" key="7">
    <source>
        <dbReference type="ARBA" id="ARBA00038093"/>
    </source>
</evidence>
<keyword evidence="6" id="KW-0460">Magnesium</keyword>
<comment type="cofactor">
    <cofactor evidence="1">
        <name>Mg(2+)</name>
        <dbReference type="ChEBI" id="CHEBI:18420"/>
    </cofactor>
</comment>
<sequence>MKYLLDTDHLSIIQRKTGGDYANLSNRINQYPHSDFAVSIVTFHEQLLGAHTYISRARHPDQVVTGYAIMSRLARDFATLPLIAFDRAAMITFQGLQAQNIQLKTMDLRIASIAVSRGLILLTRNTQDFKKVPNLSIEDWTI</sequence>
<dbReference type="PANTHER" id="PTHR33653:SF1">
    <property type="entry name" value="RIBONUCLEASE VAPC2"/>
    <property type="match status" value="1"/>
</dbReference>
<evidence type="ECO:0000256" key="6">
    <source>
        <dbReference type="ARBA" id="ARBA00022842"/>
    </source>
</evidence>
<evidence type="ECO:0000256" key="3">
    <source>
        <dbReference type="ARBA" id="ARBA00022722"/>
    </source>
</evidence>
<evidence type="ECO:0000256" key="4">
    <source>
        <dbReference type="ARBA" id="ARBA00022723"/>
    </source>
</evidence>
<dbReference type="PATRIC" id="fig|13035.3.peg.3592"/>
<proteinExistence type="inferred from homology"/>
<accession>K9YZ04</accession>